<dbReference type="AlphaFoldDB" id="A0A914DLG9"/>
<dbReference type="WBParaSite" id="ACRNAN_scaffold3051.g6538.t2">
    <property type="protein sequence ID" value="ACRNAN_scaffold3051.g6538.t2"/>
    <property type="gene ID" value="ACRNAN_scaffold3051.g6538"/>
</dbReference>
<accession>A0A914DLG9</accession>
<sequence length="94" mass="10635">MEVPFILNILVFTFGVNAIKNLFVLDRNGLVLNRSACYQMCVFIFGAIFTFVHYTLEPPTNYGWDANINISGTGFSGILLAVSIWYYLSQVKDK</sequence>
<reference evidence="3" key="1">
    <citation type="submission" date="2022-11" db="UniProtKB">
        <authorList>
            <consortium name="WormBaseParasite"/>
        </authorList>
    </citation>
    <scope>IDENTIFICATION</scope>
</reference>
<feature type="transmembrane region" description="Helical" evidence="1">
    <location>
        <begin position="68"/>
        <end position="88"/>
    </location>
</feature>
<proteinExistence type="predicted"/>
<protein>
    <submittedName>
        <fullName evidence="3">Uncharacterized protein</fullName>
    </submittedName>
</protein>
<evidence type="ECO:0000313" key="2">
    <source>
        <dbReference type="Proteomes" id="UP000887540"/>
    </source>
</evidence>
<dbReference type="Proteomes" id="UP000887540">
    <property type="component" value="Unplaced"/>
</dbReference>
<feature type="transmembrane region" description="Helical" evidence="1">
    <location>
        <begin position="6"/>
        <end position="25"/>
    </location>
</feature>
<name>A0A914DLG9_9BILA</name>
<organism evidence="2 3">
    <name type="scientific">Acrobeloides nanus</name>
    <dbReference type="NCBI Taxonomy" id="290746"/>
    <lineage>
        <taxon>Eukaryota</taxon>
        <taxon>Metazoa</taxon>
        <taxon>Ecdysozoa</taxon>
        <taxon>Nematoda</taxon>
        <taxon>Chromadorea</taxon>
        <taxon>Rhabditida</taxon>
        <taxon>Tylenchina</taxon>
        <taxon>Cephalobomorpha</taxon>
        <taxon>Cephaloboidea</taxon>
        <taxon>Cephalobidae</taxon>
        <taxon>Acrobeloides</taxon>
    </lineage>
</organism>
<keyword evidence="2" id="KW-1185">Reference proteome</keyword>
<keyword evidence="1" id="KW-0472">Membrane</keyword>
<keyword evidence="1" id="KW-1133">Transmembrane helix</keyword>
<keyword evidence="1" id="KW-0812">Transmembrane</keyword>
<feature type="transmembrane region" description="Helical" evidence="1">
    <location>
        <begin position="37"/>
        <end position="56"/>
    </location>
</feature>
<evidence type="ECO:0000256" key="1">
    <source>
        <dbReference type="SAM" id="Phobius"/>
    </source>
</evidence>
<evidence type="ECO:0000313" key="3">
    <source>
        <dbReference type="WBParaSite" id="ACRNAN_scaffold3051.g6538.t2"/>
    </source>
</evidence>